<dbReference type="EMBL" id="ABFZ02000022">
    <property type="protein sequence ID" value="EDS13665.1"/>
    <property type="molecule type" value="Genomic_DNA"/>
</dbReference>
<dbReference type="InterPro" id="IPR025668">
    <property type="entry name" value="Tnp_DDE_dom"/>
</dbReference>
<accession>B0NVA6</accession>
<dbReference type="Proteomes" id="UP000004713">
    <property type="component" value="Unassembled WGS sequence"/>
</dbReference>
<evidence type="ECO:0000313" key="3">
    <source>
        <dbReference type="Proteomes" id="UP000004713"/>
    </source>
</evidence>
<feature type="domain" description="Transposase DDE" evidence="1">
    <location>
        <begin position="68"/>
        <end position="193"/>
    </location>
</feature>
<dbReference type="Pfam" id="PF13751">
    <property type="entry name" value="DDE_Tnp_1_6"/>
    <property type="match status" value="1"/>
</dbReference>
<organism evidence="2 3">
    <name type="scientific">Bacteroides stercoris ATCC 43183</name>
    <dbReference type="NCBI Taxonomy" id="449673"/>
    <lineage>
        <taxon>Bacteria</taxon>
        <taxon>Pseudomonadati</taxon>
        <taxon>Bacteroidota</taxon>
        <taxon>Bacteroidia</taxon>
        <taxon>Bacteroidales</taxon>
        <taxon>Bacteroidaceae</taxon>
        <taxon>Bacteroides</taxon>
    </lineage>
</organism>
<dbReference type="AlphaFoldDB" id="B0NVA6"/>
<protein>
    <recommendedName>
        <fullName evidence="1">Transposase DDE domain-containing protein</fullName>
    </recommendedName>
</protein>
<name>B0NVA6_BACSE</name>
<evidence type="ECO:0000313" key="2">
    <source>
        <dbReference type="EMBL" id="EDS13665.1"/>
    </source>
</evidence>
<dbReference type="PANTHER" id="PTHR33408:SF2">
    <property type="entry name" value="TRANSPOSASE DDE DOMAIN-CONTAINING PROTEIN"/>
    <property type="match status" value="1"/>
</dbReference>
<reference evidence="2 3" key="1">
    <citation type="submission" date="2007-11" db="EMBL/GenBank/DDBJ databases">
        <title>Draft genome sequence of Bacteroides stercoris(ATCC 43183).</title>
        <authorList>
            <person name="Sudarsanam P."/>
            <person name="Ley R."/>
            <person name="Guruge J."/>
            <person name="Turnbaugh P.J."/>
            <person name="Mahowald M."/>
            <person name="Liep D."/>
            <person name="Gordon J."/>
        </authorList>
    </citation>
    <scope>NUCLEOTIDE SEQUENCE [LARGE SCALE GENOMIC DNA]</scope>
    <source>
        <strain evidence="2 3">ATCC 43183</strain>
    </source>
</reference>
<dbReference type="PANTHER" id="PTHR33408">
    <property type="entry name" value="TRANSPOSASE"/>
    <property type="match status" value="1"/>
</dbReference>
<dbReference type="HOGENOM" id="CLU_021293_8_0_10"/>
<sequence>AIFFKQYERCHTVVLIPAMAPKRIRSCPKRHGSLRKVQLFHMEQRPRFKPAPFKAENFYYNEEHDFCICPMGQRMRRIGTRNVKTASGYVSENARYRAVRCEGCPLRCRCFKAKGNRTIELNHRLRQYKRRAKELLCSEKGLKHRGQKCIEPEAVFGQIKNNMNYKRFRHFGKDKVFMDFAFLAIAFNIKKMCAKLTKEDTKWLIGWFYELTVALFRCWRHINQRNLRIIAA</sequence>
<comment type="caution">
    <text evidence="2">The sequence shown here is derived from an EMBL/GenBank/DDBJ whole genome shotgun (WGS) entry which is preliminary data.</text>
</comment>
<evidence type="ECO:0000259" key="1">
    <source>
        <dbReference type="Pfam" id="PF13751"/>
    </source>
</evidence>
<reference evidence="2 3" key="2">
    <citation type="submission" date="2007-11" db="EMBL/GenBank/DDBJ databases">
        <authorList>
            <person name="Fulton L."/>
            <person name="Clifton S."/>
            <person name="Fulton B."/>
            <person name="Xu J."/>
            <person name="Minx P."/>
            <person name="Pepin K.H."/>
            <person name="Johnson M."/>
            <person name="Thiruvilangam P."/>
            <person name="Bhonagiri V."/>
            <person name="Nash W.E."/>
            <person name="Mardis E.R."/>
            <person name="Wilson R.K."/>
        </authorList>
    </citation>
    <scope>NUCLEOTIDE SEQUENCE [LARGE SCALE GENOMIC DNA]</scope>
    <source>
        <strain evidence="2 3">ATCC 43183</strain>
    </source>
</reference>
<dbReference type="eggNOG" id="COG3666">
    <property type="taxonomic scope" value="Bacteria"/>
</dbReference>
<proteinExistence type="predicted"/>
<feature type="non-terminal residue" evidence="2">
    <location>
        <position position="1"/>
    </location>
</feature>
<gene>
    <name evidence="2" type="ORF">BACSTE_02801</name>
</gene>